<dbReference type="SUPFAM" id="SSF52777">
    <property type="entry name" value="CoA-dependent acyltransferases"/>
    <property type="match status" value="2"/>
</dbReference>
<keyword evidence="4" id="KW-0436">Ligase</keyword>
<accession>A0A423ESS6</accession>
<feature type="domain" description="Carrier" evidence="5">
    <location>
        <begin position="503"/>
        <end position="577"/>
    </location>
</feature>
<reference evidence="6 7" key="1">
    <citation type="submission" date="2016-10" db="EMBL/GenBank/DDBJ databases">
        <title>Comparative genome analysis of multiple Pseudomonas spp. focuses on biocontrol and plant growth promoting traits.</title>
        <authorList>
            <person name="Tao X.-Y."/>
            <person name="Taylor C.G."/>
        </authorList>
    </citation>
    <scope>NUCLEOTIDE SEQUENCE [LARGE SCALE GENOMIC DNA]</scope>
    <source>
        <strain evidence="6 7">29G9</strain>
    </source>
</reference>
<evidence type="ECO:0000256" key="4">
    <source>
        <dbReference type="ARBA" id="ARBA00022598"/>
    </source>
</evidence>
<gene>
    <name evidence="6" type="ORF">BK648_20855</name>
</gene>
<dbReference type="Gene3D" id="3.30.559.30">
    <property type="entry name" value="Nonribosomal peptide synthetase, condensation domain"/>
    <property type="match status" value="1"/>
</dbReference>
<dbReference type="InterPro" id="IPR045851">
    <property type="entry name" value="AMP-bd_C_sf"/>
</dbReference>
<dbReference type="Proteomes" id="UP000284656">
    <property type="component" value="Unassembled WGS sequence"/>
</dbReference>
<dbReference type="InterPro" id="IPR036291">
    <property type="entry name" value="NAD(P)-bd_dom_sf"/>
</dbReference>
<dbReference type="InterPro" id="IPR042099">
    <property type="entry name" value="ANL_N_sf"/>
</dbReference>
<dbReference type="InterPro" id="IPR001242">
    <property type="entry name" value="Condensation_dom"/>
</dbReference>
<evidence type="ECO:0000313" key="6">
    <source>
        <dbReference type="EMBL" id="ROM39162.1"/>
    </source>
</evidence>
<evidence type="ECO:0000256" key="3">
    <source>
        <dbReference type="ARBA" id="ARBA00022553"/>
    </source>
</evidence>
<evidence type="ECO:0000256" key="2">
    <source>
        <dbReference type="ARBA" id="ARBA00022450"/>
    </source>
</evidence>
<comment type="caution">
    <text evidence="6">The sequence shown here is derived from an EMBL/GenBank/DDBJ whole genome shotgun (WGS) entry which is preliminary data.</text>
</comment>
<dbReference type="InterPro" id="IPR000873">
    <property type="entry name" value="AMP-dep_synth/lig_dom"/>
</dbReference>
<dbReference type="Gene3D" id="1.10.1200.10">
    <property type="entry name" value="ACP-like"/>
    <property type="match status" value="1"/>
</dbReference>
<dbReference type="PROSITE" id="PS50075">
    <property type="entry name" value="CARRIER"/>
    <property type="match status" value="1"/>
</dbReference>
<evidence type="ECO:0000259" key="5">
    <source>
        <dbReference type="PROSITE" id="PS50075"/>
    </source>
</evidence>
<keyword evidence="2" id="KW-0596">Phosphopantetheine</keyword>
<dbReference type="SUPFAM" id="SSF56801">
    <property type="entry name" value="Acetyl-CoA synthetase-like"/>
    <property type="match status" value="1"/>
</dbReference>
<dbReference type="InterPro" id="IPR036736">
    <property type="entry name" value="ACP-like_sf"/>
</dbReference>
<dbReference type="Gene3D" id="3.30.559.10">
    <property type="entry name" value="Chloramphenicol acetyltransferase-like domain"/>
    <property type="match status" value="1"/>
</dbReference>
<dbReference type="Gene3D" id="3.40.50.720">
    <property type="entry name" value="NAD(P)-binding Rossmann-like Domain"/>
    <property type="match status" value="1"/>
</dbReference>
<dbReference type="EMBL" id="MOAY01000079">
    <property type="protein sequence ID" value="ROM39162.1"/>
    <property type="molecule type" value="Genomic_DNA"/>
</dbReference>
<keyword evidence="3" id="KW-0597">Phosphoprotein</keyword>
<protein>
    <recommendedName>
        <fullName evidence="5">Carrier domain-containing protein</fullName>
    </recommendedName>
</protein>
<proteinExistence type="predicted"/>
<dbReference type="GO" id="GO:0016874">
    <property type="term" value="F:ligase activity"/>
    <property type="evidence" value="ECO:0007669"/>
    <property type="project" value="UniProtKB-KW"/>
</dbReference>
<dbReference type="Gene3D" id="3.40.50.12780">
    <property type="entry name" value="N-terminal domain of ligase-like"/>
    <property type="match status" value="1"/>
</dbReference>
<sequence>MQKDSLLARLERHQRTCPQAPAIIVDEQLVSYADLWHGAKNTASALHEAGIKRGSLVRVEGPRGAGLLIHVLGVLLSGAAYCIREQTESGDVSPTHTDDELFDALISDGHTSASIPGRLTLLNGEVHRRSAADNLACVVLTSGSTGRPKAVGITHENIAHYCVGLSARLNINDALSCGHVSSLEADLGNTSLFMAWWTGGAVVLANDIQRRDPKAFWEWLGSSGIDLLKMTLSHWQAMLSTCTTLPFKKPLIDFLLLGGERFTFDVARASLDSNCSVQIWNHYGPTETTIGVAAHPVINLEQMLHHGHASVPIGRPLGETRFVVSTDSGLESAGQGELWISGPAIAVGYLNDVDATERAFKHPAGPDGSRYYLTGDDIRLGEDGIAEFIGRQDRQVKLSGFRIQLDALEQTIASTLAAERVACLIAPPGSGRFVVFALHSQKTTTPHELMGILTSRLSPALLPSRLLCVDTWPLSANGKTDHKALMALLQESADPNNPPAITLSADPLTAHLQTAWMRQLNLDSVLPEDDFFEIGGNSIEAIKMIGALQMDGLEASTKDFLSAPTIKALTVSIRAAQARAGLTADTSEYDTSRLSPALRDWFSNPQIVDRNHWSQAFAVEIDSSVAPQALEQAVSRLVKRHPTLTASAVWVDDNWHLQATQVGGPYFSHSTISLNANSTQEFRLEQAISMLQSSIDLWRGNGFHIHLFRMGGTRDLIFFVAHHALVDGISWRIIVSELLDELSASDRETALGPKNRQELSIANSWFRELEIEKHAQSDQLQHYLQRCRTGLPKVVSLPVLATSEGDAYSIWLELSKEETGQLIAASAMHNVPVHLVVLAAFCQAYATQTGINACWVDIESHGRVRKNASVDVSSCMGWFTCLYPVLMHASAEHFQETLSAVFQAIQAVPLAVSECGAFAEDLRKAKLPSPHLLFNFLGSFELPSEHPLRPAFSRSYPGLSRGSGNARQHSAALTARLLEETLTIDCTFTAQRIARDTVAAMLREIQRILLDFSRCAPRRAALVQSGNASGALWYRAAHRCIEKVNYPQRDSVLLTGVTGFVGVHLLQELLHRTSGTIYCIVRAPNDAVAEQRLLNTLAEYHQQASIKAITELRLVALAGDISKPGLGLTHQRYAQLRDDLGFIYNCAADVRLFVPLSQLRPVNVDGVEYLLELATQAGHLDFHHVSTLSIAGSGGDADLVTFDESTLNSGQVFRNSYEESKHAAEVLVREYALSGARAMIYRLGNVSAHSRTGRFQTNAGENQIVQILQACLNDQTIAFHQPLTLAPVDIVAAGIVVLSMDLSVKAATFHVDSPHEDSYERLIGCARKIAGAWPTSARSARATAQEVSQLAKFWLARPQPNVRFQSQRTHHCLNRLGLSFSPLNEQWFEAFITHLLESGALDASAIYTPSQTFEQPQGSVRSPYLFANPTSQS</sequence>
<dbReference type="Gene3D" id="3.30.300.30">
    <property type="match status" value="1"/>
</dbReference>
<dbReference type="SUPFAM" id="SSF47336">
    <property type="entry name" value="ACP-like"/>
    <property type="match status" value="1"/>
</dbReference>
<dbReference type="PANTHER" id="PTHR45398">
    <property type="match status" value="1"/>
</dbReference>
<evidence type="ECO:0000313" key="7">
    <source>
        <dbReference type="Proteomes" id="UP000284656"/>
    </source>
</evidence>
<dbReference type="InterPro" id="IPR013120">
    <property type="entry name" value="FAR_NAD-bd"/>
</dbReference>
<dbReference type="PANTHER" id="PTHR45398:SF1">
    <property type="entry name" value="ENZYME, PUTATIVE (JCVI)-RELATED"/>
    <property type="match status" value="1"/>
</dbReference>
<dbReference type="RefSeq" id="WP_123717689.1">
    <property type="nucleotide sequence ID" value="NZ_MOAY01000079.1"/>
</dbReference>
<dbReference type="Pfam" id="PF00668">
    <property type="entry name" value="Condensation"/>
    <property type="match status" value="1"/>
</dbReference>
<dbReference type="InterPro" id="IPR023213">
    <property type="entry name" value="CAT-like_dom_sf"/>
</dbReference>
<dbReference type="PROSITE" id="PS00455">
    <property type="entry name" value="AMP_BINDING"/>
    <property type="match status" value="1"/>
</dbReference>
<organism evidence="6 7">
    <name type="scientific">Pseudomonas poae</name>
    <dbReference type="NCBI Taxonomy" id="200451"/>
    <lineage>
        <taxon>Bacteria</taxon>
        <taxon>Pseudomonadati</taxon>
        <taxon>Pseudomonadota</taxon>
        <taxon>Gammaproteobacteria</taxon>
        <taxon>Pseudomonadales</taxon>
        <taxon>Pseudomonadaceae</taxon>
        <taxon>Pseudomonas</taxon>
    </lineage>
</organism>
<dbReference type="PROSITE" id="PS00012">
    <property type="entry name" value="PHOSPHOPANTETHEINE"/>
    <property type="match status" value="1"/>
</dbReference>
<name>A0A423ESS6_9PSED</name>
<dbReference type="InterPro" id="IPR006162">
    <property type="entry name" value="Ppantetheine_attach_site"/>
</dbReference>
<dbReference type="SUPFAM" id="SSF51735">
    <property type="entry name" value="NAD(P)-binding Rossmann-fold domains"/>
    <property type="match status" value="1"/>
</dbReference>
<evidence type="ECO:0000256" key="1">
    <source>
        <dbReference type="ARBA" id="ARBA00001957"/>
    </source>
</evidence>
<dbReference type="InterPro" id="IPR009081">
    <property type="entry name" value="PP-bd_ACP"/>
</dbReference>
<dbReference type="Pfam" id="PF00501">
    <property type="entry name" value="AMP-binding"/>
    <property type="match status" value="2"/>
</dbReference>
<dbReference type="Pfam" id="PF00550">
    <property type="entry name" value="PP-binding"/>
    <property type="match status" value="1"/>
</dbReference>
<dbReference type="InterPro" id="IPR020845">
    <property type="entry name" value="AMP-binding_CS"/>
</dbReference>
<comment type="cofactor">
    <cofactor evidence="1">
        <name>pantetheine 4'-phosphate</name>
        <dbReference type="ChEBI" id="CHEBI:47942"/>
    </cofactor>
</comment>
<dbReference type="Pfam" id="PF07993">
    <property type="entry name" value="NAD_binding_4"/>
    <property type="match status" value="1"/>
</dbReference>